<evidence type="ECO:0000313" key="8">
    <source>
        <dbReference type="EMBL" id="EGV96138.1"/>
    </source>
</evidence>
<dbReference type="InterPro" id="IPR003309">
    <property type="entry name" value="SCAN_dom"/>
</dbReference>
<evidence type="ECO:0000256" key="2">
    <source>
        <dbReference type="ARBA" id="ARBA00022737"/>
    </source>
</evidence>
<name>G3HPX4_CRIGR</name>
<dbReference type="eggNOG" id="KOG1721">
    <property type="taxonomic scope" value="Eukaryota"/>
</dbReference>
<evidence type="ECO:0000256" key="6">
    <source>
        <dbReference type="PROSITE-ProRule" id="PRU00187"/>
    </source>
</evidence>
<keyword evidence="5 6" id="KW-0539">Nucleus</keyword>
<dbReference type="PANTHER" id="PTHR45935">
    <property type="entry name" value="PROTEIN ZBED8-RELATED"/>
    <property type="match status" value="1"/>
</dbReference>
<proteinExistence type="predicted"/>
<gene>
    <name evidence="8" type="ORF">I79_012847</name>
</gene>
<dbReference type="SMART" id="SM00431">
    <property type="entry name" value="SCAN"/>
    <property type="match status" value="1"/>
</dbReference>
<keyword evidence="2" id="KW-0677">Repeat</keyword>
<dbReference type="Gene3D" id="1.10.4020.10">
    <property type="entry name" value="DNA breaking-rejoining enzymes"/>
    <property type="match status" value="1"/>
</dbReference>
<dbReference type="PROSITE" id="PS50804">
    <property type="entry name" value="SCAN_BOX"/>
    <property type="match status" value="1"/>
</dbReference>
<dbReference type="PaxDb" id="10029-XP_007620862.1"/>
<dbReference type="InterPro" id="IPR038269">
    <property type="entry name" value="SCAN_sf"/>
</dbReference>
<dbReference type="SUPFAM" id="SSF47353">
    <property type="entry name" value="Retrovirus capsid dimerization domain-like"/>
    <property type="match status" value="1"/>
</dbReference>
<dbReference type="InterPro" id="IPR050916">
    <property type="entry name" value="SCAN-C2H2_zinc_finger"/>
</dbReference>
<evidence type="ECO:0000256" key="3">
    <source>
        <dbReference type="ARBA" id="ARBA00022771"/>
    </source>
</evidence>
<dbReference type="PANTHER" id="PTHR45935:SF28">
    <property type="entry name" value="SCAN DOMAIN-CONTAINING PROTEIN 3"/>
    <property type="match status" value="1"/>
</dbReference>
<evidence type="ECO:0000256" key="5">
    <source>
        <dbReference type="ARBA" id="ARBA00023242"/>
    </source>
</evidence>
<dbReference type="AlphaFoldDB" id="G3HPX4"/>
<dbReference type="Proteomes" id="UP000001075">
    <property type="component" value="Unassembled WGS sequence"/>
</dbReference>
<sequence length="89" mass="10484">MNLTATSKFNMYEALPGSTPENEDSLMTVKVEDPTWKQPGNSQESRVHTQELYHLRFLQFCYQESSEPREALVQLWELCHQWLKPETHS</sequence>
<keyword evidence="1" id="KW-0479">Metal-binding</keyword>
<dbReference type="InParanoid" id="G3HPX4"/>
<organism evidence="8 9">
    <name type="scientific">Cricetulus griseus</name>
    <name type="common">Chinese hamster</name>
    <name type="synonym">Cricetulus barabensis griseus</name>
    <dbReference type="NCBI Taxonomy" id="10029"/>
    <lineage>
        <taxon>Eukaryota</taxon>
        <taxon>Metazoa</taxon>
        <taxon>Chordata</taxon>
        <taxon>Craniata</taxon>
        <taxon>Vertebrata</taxon>
        <taxon>Euteleostomi</taxon>
        <taxon>Mammalia</taxon>
        <taxon>Eutheria</taxon>
        <taxon>Euarchontoglires</taxon>
        <taxon>Glires</taxon>
        <taxon>Rodentia</taxon>
        <taxon>Myomorpha</taxon>
        <taxon>Muroidea</taxon>
        <taxon>Cricetidae</taxon>
        <taxon>Cricetinae</taxon>
        <taxon>Cricetulus</taxon>
    </lineage>
</organism>
<dbReference type="Pfam" id="PF02023">
    <property type="entry name" value="SCAN"/>
    <property type="match status" value="1"/>
</dbReference>
<feature type="domain" description="SCAN box" evidence="7">
    <location>
        <begin position="54"/>
        <end position="89"/>
    </location>
</feature>
<dbReference type="STRING" id="10029.G3HPX4"/>
<keyword evidence="4" id="KW-0862">Zinc</keyword>
<accession>G3HPX4</accession>
<protein>
    <submittedName>
        <fullName evidence="8">PiggyBac transposable element-derived protein 1</fullName>
    </submittedName>
</protein>
<keyword evidence="3" id="KW-0863">Zinc-finger</keyword>
<evidence type="ECO:0000256" key="4">
    <source>
        <dbReference type="ARBA" id="ARBA00022833"/>
    </source>
</evidence>
<evidence type="ECO:0000313" key="9">
    <source>
        <dbReference type="Proteomes" id="UP000001075"/>
    </source>
</evidence>
<evidence type="ECO:0000259" key="7">
    <source>
        <dbReference type="PROSITE" id="PS50804"/>
    </source>
</evidence>
<reference evidence="9" key="1">
    <citation type="journal article" date="2011" name="Nat. Biotechnol.">
        <title>The genomic sequence of the Chinese hamster ovary (CHO)-K1 cell line.</title>
        <authorList>
            <person name="Xu X."/>
            <person name="Nagarajan H."/>
            <person name="Lewis N.E."/>
            <person name="Pan S."/>
            <person name="Cai Z."/>
            <person name="Liu X."/>
            <person name="Chen W."/>
            <person name="Xie M."/>
            <person name="Wang W."/>
            <person name="Hammond S."/>
            <person name="Andersen M.R."/>
            <person name="Neff N."/>
            <person name="Passarelli B."/>
            <person name="Koh W."/>
            <person name="Fan H.C."/>
            <person name="Wang J."/>
            <person name="Gui Y."/>
            <person name="Lee K.H."/>
            <person name="Betenbaugh M.J."/>
            <person name="Quake S.R."/>
            <person name="Famili I."/>
            <person name="Palsson B.O."/>
            <person name="Wang J."/>
        </authorList>
    </citation>
    <scope>NUCLEOTIDE SEQUENCE [LARGE SCALE GENOMIC DNA]</scope>
    <source>
        <strain evidence="9">CHO K1 cell line</strain>
    </source>
</reference>
<dbReference type="GO" id="GO:0008270">
    <property type="term" value="F:zinc ion binding"/>
    <property type="evidence" value="ECO:0007669"/>
    <property type="project" value="UniProtKB-KW"/>
</dbReference>
<comment type="subcellular location">
    <subcellularLocation>
        <location evidence="6">Nucleus</location>
    </subcellularLocation>
</comment>
<evidence type="ECO:0000256" key="1">
    <source>
        <dbReference type="ARBA" id="ARBA00022723"/>
    </source>
</evidence>
<dbReference type="GO" id="GO:0005634">
    <property type="term" value="C:nucleus"/>
    <property type="evidence" value="ECO:0007669"/>
    <property type="project" value="UniProtKB-SubCell"/>
</dbReference>
<dbReference type="EMBL" id="JH000592">
    <property type="protein sequence ID" value="EGV96138.1"/>
    <property type="molecule type" value="Genomic_DNA"/>
</dbReference>